<sequence length="392" mass="43237">MPAGFNPDAATAAYLATLSPAQHERAIAYTLGGHWLLLWGMLVTLAAMALIWRSGLLVRLGRRVHVRRPNLAVFLSALLFFLLDWLIELPWSIYANWGRERSYGLTSQSFGGWLGEDILSSAISIPLLALLAVAIYALMRRTPRWWWAWSGLVVVLGIILMVVIAPVAIEPLFNKYTPAPAGPTRDAVVELAHRAGVPGDKIYIYDGSKQSERYTANVSGLFGTARVAMSDVMFKRGADLAEVRGVVGHEMGHYAEHHVLWLAGGMSLLAMLLFFLVDRLYPVAARWFGAGSAISDPAHMPVAWAVAAVVGIFLVPLMNSISRYDENAADRFSLKVAHEPDGLAKALVKTIEYRASSPSRLEEILFYDHPSVERRIHAAMVWKAENPQLVGK</sequence>
<dbReference type="GO" id="GO:0004222">
    <property type="term" value="F:metalloendopeptidase activity"/>
    <property type="evidence" value="ECO:0007669"/>
    <property type="project" value="InterPro"/>
</dbReference>
<evidence type="ECO:0000259" key="8">
    <source>
        <dbReference type="Pfam" id="PF01435"/>
    </source>
</evidence>
<dbReference type="Proteomes" id="UP000028534">
    <property type="component" value="Unassembled WGS sequence"/>
</dbReference>
<dbReference type="GO" id="GO:0006508">
    <property type="term" value="P:proteolysis"/>
    <property type="evidence" value="ECO:0007669"/>
    <property type="project" value="UniProtKB-KW"/>
</dbReference>
<keyword evidence="2" id="KW-0479">Metal-binding</keyword>
<dbReference type="STRING" id="13690.AX777_05630"/>
<feature type="transmembrane region" description="Helical" evidence="7">
    <location>
        <begin position="298"/>
        <end position="318"/>
    </location>
</feature>
<comment type="cofactor">
    <cofactor evidence="6">
        <name>Zn(2+)</name>
        <dbReference type="ChEBI" id="CHEBI:29105"/>
    </cofactor>
    <text evidence="6">Binds 1 zinc ion per subunit.</text>
</comment>
<dbReference type="Pfam" id="PF16491">
    <property type="entry name" value="Peptidase_M48_N"/>
    <property type="match status" value="1"/>
</dbReference>
<dbReference type="AlphaFoldDB" id="A0A084EL44"/>
<feature type="transmembrane region" description="Helical" evidence="7">
    <location>
        <begin position="70"/>
        <end position="87"/>
    </location>
</feature>
<feature type="transmembrane region" description="Helical" evidence="7">
    <location>
        <begin position="36"/>
        <end position="58"/>
    </location>
</feature>
<feature type="transmembrane region" description="Helical" evidence="7">
    <location>
        <begin position="146"/>
        <end position="169"/>
    </location>
</feature>
<evidence type="ECO:0000259" key="9">
    <source>
        <dbReference type="Pfam" id="PF16491"/>
    </source>
</evidence>
<accession>A0A084EL44</accession>
<organism evidence="10 11">
    <name type="scientific">Sphingobium yanoikuyae</name>
    <name type="common">Sphingomonas yanoikuyae</name>
    <dbReference type="NCBI Taxonomy" id="13690"/>
    <lineage>
        <taxon>Bacteria</taxon>
        <taxon>Pseudomonadati</taxon>
        <taxon>Pseudomonadota</taxon>
        <taxon>Alphaproteobacteria</taxon>
        <taxon>Sphingomonadales</taxon>
        <taxon>Sphingomonadaceae</taxon>
        <taxon>Sphingobium</taxon>
    </lineage>
</organism>
<keyword evidence="7" id="KW-0472">Membrane</keyword>
<dbReference type="EMBL" id="JGVR01000014">
    <property type="protein sequence ID" value="KEZ18686.1"/>
    <property type="molecule type" value="Genomic_DNA"/>
</dbReference>
<dbReference type="PANTHER" id="PTHR10120">
    <property type="entry name" value="CAAX PRENYL PROTEASE 1"/>
    <property type="match status" value="1"/>
</dbReference>
<evidence type="ECO:0000256" key="7">
    <source>
        <dbReference type="SAM" id="Phobius"/>
    </source>
</evidence>
<evidence type="ECO:0000313" key="10">
    <source>
        <dbReference type="EMBL" id="KEZ18686.1"/>
    </source>
</evidence>
<keyword evidence="4 6" id="KW-0862">Zinc</keyword>
<dbReference type="RefSeq" id="WP_037519631.1">
    <property type="nucleotide sequence ID" value="NZ_JGVR01000014.1"/>
</dbReference>
<reference evidence="10 11" key="1">
    <citation type="submission" date="2014-03" db="EMBL/GenBank/DDBJ databases">
        <title>Genome sequence of Sphingobium yanoikuyae B1.</title>
        <authorList>
            <person name="Gan H.M."/>
            <person name="Gan H.Y."/>
            <person name="Savka M.A."/>
        </authorList>
    </citation>
    <scope>NUCLEOTIDE SEQUENCE [LARGE SCALE GENOMIC DNA]</scope>
    <source>
        <strain evidence="10 11">B1</strain>
    </source>
</reference>
<keyword evidence="7" id="KW-1133">Transmembrane helix</keyword>
<keyword evidence="5 6" id="KW-0482">Metalloprotease</keyword>
<name>A0A084EL44_SPHYA</name>
<evidence type="ECO:0000313" key="11">
    <source>
        <dbReference type="Proteomes" id="UP000028534"/>
    </source>
</evidence>
<comment type="similarity">
    <text evidence="6">Belongs to the peptidase M48 family.</text>
</comment>
<dbReference type="InterPro" id="IPR001915">
    <property type="entry name" value="Peptidase_M48"/>
</dbReference>
<evidence type="ECO:0000256" key="5">
    <source>
        <dbReference type="ARBA" id="ARBA00023049"/>
    </source>
</evidence>
<feature type="domain" description="Peptidase M48" evidence="8">
    <location>
        <begin position="186"/>
        <end position="379"/>
    </location>
</feature>
<comment type="caution">
    <text evidence="10">The sequence shown here is derived from an EMBL/GenBank/DDBJ whole genome shotgun (WGS) entry which is preliminary data.</text>
</comment>
<evidence type="ECO:0000256" key="6">
    <source>
        <dbReference type="RuleBase" id="RU003983"/>
    </source>
</evidence>
<dbReference type="eggNOG" id="COG0501">
    <property type="taxonomic scope" value="Bacteria"/>
</dbReference>
<gene>
    <name evidence="10" type="ORF">CP98_02397</name>
</gene>
<dbReference type="PATRIC" id="fig|13690.10.peg.2461"/>
<evidence type="ECO:0000256" key="3">
    <source>
        <dbReference type="ARBA" id="ARBA00022801"/>
    </source>
</evidence>
<feature type="transmembrane region" description="Helical" evidence="7">
    <location>
        <begin position="259"/>
        <end position="277"/>
    </location>
</feature>
<feature type="transmembrane region" description="Helical" evidence="7">
    <location>
        <begin position="118"/>
        <end position="139"/>
    </location>
</feature>
<proteinExistence type="inferred from homology"/>
<keyword evidence="7" id="KW-0812">Transmembrane</keyword>
<evidence type="ECO:0000256" key="1">
    <source>
        <dbReference type="ARBA" id="ARBA00022670"/>
    </source>
</evidence>
<protein>
    <submittedName>
        <fullName evidence="10">Zn-dependent protease with chaperone function</fullName>
    </submittedName>
</protein>
<feature type="domain" description="CAAX prenyl protease 1 N-terminal" evidence="9">
    <location>
        <begin position="16"/>
        <end position="175"/>
    </location>
</feature>
<dbReference type="Gene3D" id="3.30.2010.10">
    <property type="entry name" value="Metalloproteases ('zincins'), catalytic domain"/>
    <property type="match status" value="1"/>
</dbReference>
<dbReference type="Pfam" id="PF01435">
    <property type="entry name" value="Peptidase_M48"/>
    <property type="match status" value="1"/>
</dbReference>
<evidence type="ECO:0000256" key="4">
    <source>
        <dbReference type="ARBA" id="ARBA00022833"/>
    </source>
</evidence>
<dbReference type="InterPro" id="IPR032456">
    <property type="entry name" value="Peptidase_M48_N"/>
</dbReference>
<keyword evidence="1 6" id="KW-0645">Protease</keyword>
<evidence type="ECO:0000256" key="2">
    <source>
        <dbReference type="ARBA" id="ARBA00022723"/>
    </source>
</evidence>
<dbReference type="GO" id="GO:0046872">
    <property type="term" value="F:metal ion binding"/>
    <property type="evidence" value="ECO:0007669"/>
    <property type="project" value="UniProtKB-KW"/>
</dbReference>
<keyword evidence="3 6" id="KW-0378">Hydrolase</keyword>